<keyword evidence="3" id="KW-0804">Transcription</keyword>
<evidence type="ECO:0008006" key="8">
    <source>
        <dbReference type="Google" id="ProtNLM"/>
    </source>
</evidence>
<feature type="domain" description="HTH rpiR-type" evidence="4">
    <location>
        <begin position="6"/>
        <end position="82"/>
    </location>
</feature>
<reference evidence="6 7" key="1">
    <citation type="submission" date="2015-07" db="EMBL/GenBank/DDBJ databases">
        <title>Genome sequence of Leptolinea tardivitalis DSM 16556.</title>
        <authorList>
            <person name="Hemp J."/>
            <person name="Ward L.M."/>
            <person name="Pace L.A."/>
            <person name="Fischer W.W."/>
        </authorList>
    </citation>
    <scope>NUCLEOTIDE SEQUENCE [LARGE SCALE GENOMIC DNA]</scope>
    <source>
        <strain evidence="6 7">YMTK-2</strain>
    </source>
</reference>
<evidence type="ECO:0000259" key="5">
    <source>
        <dbReference type="PROSITE" id="PS51464"/>
    </source>
</evidence>
<dbReference type="CDD" id="cd05013">
    <property type="entry name" value="SIS_RpiR"/>
    <property type="match status" value="1"/>
</dbReference>
<evidence type="ECO:0000259" key="4">
    <source>
        <dbReference type="PROSITE" id="PS51071"/>
    </source>
</evidence>
<comment type="caution">
    <text evidence="6">The sequence shown here is derived from an EMBL/GenBank/DDBJ whole genome shotgun (WGS) entry which is preliminary data.</text>
</comment>
<dbReference type="InterPro" id="IPR036388">
    <property type="entry name" value="WH-like_DNA-bd_sf"/>
</dbReference>
<dbReference type="Gene3D" id="3.40.50.10490">
    <property type="entry name" value="Glucose-6-phosphate isomerase like protein, domain 1"/>
    <property type="match status" value="1"/>
</dbReference>
<dbReference type="OrthoDB" id="3684496at2"/>
<dbReference type="GO" id="GO:1901135">
    <property type="term" value="P:carbohydrate derivative metabolic process"/>
    <property type="evidence" value="ECO:0007669"/>
    <property type="project" value="InterPro"/>
</dbReference>
<accession>A0A0P6XV85</accession>
<dbReference type="GO" id="GO:0003700">
    <property type="term" value="F:DNA-binding transcription factor activity"/>
    <property type="evidence" value="ECO:0007669"/>
    <property type="project" value="InterPro"/>
</dbReference>
<dbReference type="InterPro" id="IPR001347">
    <property type="entry name" value="SIS_dom"/>
</dbReference>
<dbReference type="SUPFAM" id="SSF46689">
    <property type="entry name" value="Homeodomain-like"/>
    <property type="match status" value="1"/>
</dbReference>
<evidence type="ECO:0000313" key="6">
    <source>
        <dbReference type="EMBL" id="KPL73292.1"/>
    </source>
</evidence>
<dbReference type="PANTHER" id="PTHR30514:SF1">
    <property type="entry name" value="HTH-TYPE TRANSCRIPTIONAL REGULATOR HEXR-RELATED"/>
    <property type="match status" value="1"/>
</dbReference>
<dbReference type="GO" id="GO:0097367">
    <property type="term" value="F:carbohydrate derivative binding"/>
    <property type="evidence" value="ECO:0007669"/>
    <property type="project" value="InterPro"/>
</dbReference>
<dbReference type="EMBL" id="LGCK01000006">
    <property type="protein sequence ID" value="KPL73292.1"/>
    <property type="molecule type" value="Genomic_DNA"/>
</dbReference>
<dbReference type="PROSITE" id="PS51071">
    <property type="entry name" value="HTH_RPIR"/>
    <property type="match status" value="1"/>
</dbReference>
<dbReference type="PROSITE" id="PS51464">
    <property type="entry name" value="SIS"/>
    <property type="match status" value="1"/>
</dbReference>
<dbReference type="SUPFAM" id="SSF53697">
    <property type="entry name" value="SIS domain"/>
    <property type="match status" value="1"/>
</dbReference>
<keyword evidence="7" id="KW-1185">Reference proteome</keyword>
<dbReference type="Proteomes" id="UP000050430">
    <property type="component" value="Unassembled WGS sequence"/>
</dbReference>
<dbReference type="AlphaFoldDB" id="A0A0P6XV85"/>
<dbReference type="InterPro" id="IPR046348">
    <property type="entry name" value="SIS_dom_sf"/>
</dbReference>
<evidence type="ECO:0000313" key="7">
    <source>
        <dbReference type="Proteomes" id="UP000050430"/>
    </source>
</evidence>
<dbReference type="PANTHER" id="PTHR30514">
    <property type="entry name" value="GLUCOKINASE"/>
    <property type="match status" value="1"/>
</dbReference>
<evidence type="ECO:0000256" key="3">
    <source>
        <dbReference type="ARBA" id="ARBA00023163"/>
    </source>
</evidence>
<evidence type="ECO:0000256" key="2">
    <source>
        <dbReference type="ARBA" id="ARBA00023125"/>
    </source>
</evidence>
<dbReference type="RefSeq" id="WP_062421700.1">
    <property type="nucleotide sequence ID" value="NZ_BBYA01000009.1"/>
</dbReference>
<name>A0A0P6XV85_9CHLR</name>
<proteinExistence type="predicted"/>
<dbReference type="InterPro" id="IPR009057">
    <property type="entry name" value="Homeodomain-like_sf"/>
</dbReference>
<gene>
    <name evidence="6" type="ORF">ADM99_03470</name>
</gene>
<evidence type="ECO:0000256" key="1">
    <source>
        <dbReference type="ARBA" id="ARBA00023015"/>
    </source>
</evidence>
<sequence length="290" mass="31630">MAGLDRSVRNSILANRQTLSHSERKVAEYVLAHPLEVLRMSLLEIAIASDVSDATVVRFIRAIGFENLNEMKITLAADTAHPAEEIFNQITDDSDSKGIIQQIFFSNIRLLQDTLQTLKTESVLKALDIINSSASLSVYAVGSSAPLAGIFFNRLFRLGYRVNAVTDAYEQVMQASILKNTDCVIGISRTGTPLTLVEAVRQAKMSGARVVAITGNPASPLAEAADVTLTCATRDLHPDLYESPVALMTIIDVIYTGLEIHDRANTSRNQMKIWNALSKMHMPAGDNDIG</sequence>
<dbReference type="GO" id="GO:0003677">
    <property type="term" value="F:DNA binding"/>
    <property type="evidence" value="ECO:0007669"/>
    <property type="project" value="UniProtKB-KW"/>
</dbReference>
<keyword evidence="1" id="KW-0805">Transcription regulation</keyword>
<dbReference type="InterPro" id="IPR047640">
    <property type="entry name" value="RpiR-like"/>
</dbReference>
<dbReference type="InterPro" id="IPR000281">
    <property type="entry name" value="HTH_RpiR"/>
</dbReference>
<keyword evidence="2" id="KW-0238">DNA-binding</keyword>
<dbReference type="STRING" id="229920.ADM99_03470"/>
<organism evidence="6 7">
    <name type="scientific">Leptolinea tardivitalis</name>
    <dbReference type="NCBI Taxonomy" id="229920"/>
    <lineage>
        <taxon>Bacteria</taxon>
        <taxon>Bacillati</taxon>
        <taxon>Chloroflexota</taxon>
        <taxon>Anaerolineae</taxon>
        <taxon>Anaerolineales</taxon>
        <taxon>Anaerolineaceae</taxon>
        <taxon>Leptolinea</taxon>
    </lineage>
</organism>
<dbReference type="PROSITE" id="PS00356">
    <property type="entry name" value="HTH_LACI_1"/>
    <property type="match status" value="1"/>
</dbReference>
<feature type="domain" description="SIS" evidence="5">
    <location>
        <begin position="126"/>
        <end position="264"/>
    </location>
</feature>
<dbReference type="InterPro" id="IPR035472">
    <property type="entry name" value="RpiR-like_SIS"/>
</dbReference>
<dbReference type="Pfam" id="PF01418">
    <property type="entry name" value="HTH_6"/>
    <property type="match status" value="1"/>
</dbReference>
<protein>
    <recommendedName>
        <fullName evidence="8">RpiR family transcriptional regulator</fullName>
    </recommendedName>
</protein>
<dbReference type="Gene3D" id="1.10.10.10">
    <property type="entry name" value="Winged helix-like DNA-binding domain superfamily/Winged helix DNA-binding domain"/>
    <property type="match status" value="1"/>
</dbReference>
<dbReference type="Pfam" id="PF01380">
    <property type="entry name" value="SIS"/>
    <property type="match status" value="1"/>
</dbReference>